<keyword evidence="1" id="KW-0732">Signal</keyword>
<proteinExistence type="predicted"/>
<dbReference type="EnsemblMetazoa" id="AEPI007454-RA">
    <property type="protein sequence ID" value="AEPI007454-PA"/>
    <property type="gene ID" value="AEPI007454"/>
</dbReference>
<evidence type="ECO:0000256" key="1">
    <source>
        <dbReference type="SAM" id="SignalP"/>
    </source>
</evidence>
<name>A0A182PKI7_9DIPT</name>
<dbReference type="STRING" id="199890.A0A182PKI7"/>
<dbReference type="VEuPathDB" id="VectorBase:AEPI007454"/>
<keyword evidence="3" id="KW-1185">Reference proteome</keyword>
<organism evidence="2 3">
    <name type="scientific">Anopheles epiroticus</name>
    <dbReference type="NCBI Taxonomy" id="199890"/>
    <lineage>
        <taxon>Eukaryota</taxon>
        <taxon>Metazoa</taxon>
        <taxon>Ecdysozoa</taxon>
        <taxon>Arthropoda</taxon>
        <taxon>Hexapoda</taxon>
        <taxon>Insecta</taxon>
        <taxon>Pterygota</taxon>
        <taxon>Neoptera</taxon>
        <taxon>Endopterygota</taxon>
        <taxon>Diptera</taxon>
        <taxon>Nematocera</taxon>
        <taxon>Culicoidea</taxon>
        <taxon>Culicidae</taxon>
        <taxon>Anophelinae</taxon>
        <taxon>Anopheles</taxon>
    </lineage>
</organism>
<feature type="signal peptide" evidence="1">
    <location>
        <begin position="1"/>
        <end position="23"/>
    </location>
</feature>
<accession>A0A182PKI7</accession>
<reference evidence="3" key="1">
    <citation type="submission" date="2013-03" db="EMBL/GenBank/DDBJ databases">
        <title>The Genome Sequence of Anopheles epiroticus epiroticus2.</title>
        <authorList>
            <consortium name="The Broad Institute Genomics Platform"/>
            <person name="Neafsey D.E."/>
            <person name="Howell P."/>
            <person name="Walker B."/>
            <person name="Young S.K."/>
            <person name="Zeng Q."/>
            <person name="Gargeya S."/>
            <person name="Fitzgerald M."/>
            <person name="Haas B."/>
            <person name="Abouelleil A."/>
            <person name="Allen A.W."/>
            <person name="Alvarado L."/>
            <person name="Arachchi H.M."/>
            <person name="Berlin A.M."/>
            <person name="Chapman S.B."/>
            <person name="Gainer-Dewar J."/>
            <person name="Goldberg J."/>
            <person name="Griggs A."/>
            <person name="Gujja S."/>
            <person name="Hansen M."/>
            <person name="Howarth C."/>
            <person name="Imamovic A."/>
            <person name="Ireland A."/>
            <person name="Larimer J."/>
            <person name="McCowan C."/>
            <person name="Murphy C."/>
            <person name="Pearson M."/>
            <person name="Poon T.W."/>
            <person name="Priest M."/>
            <person name="Roberts A."/>
            <person name="Saif S."/>
            <person name="Shea T."/>
            <person name="Sisk P."/>
            <person name="Sykes S."/>
            <person name="Wortman J."/>
            <person name="Nusbaum C."/>
            <person name="Birren B."/>
        </authorList>
    </citation>
    <scope>NUCLEOTIDE SEQUENCE [LARGE SCALE GENOMIC DNA]</scope>
    <source>
        <strain evidence="3">Epiroticus2</strain>
    </source>
</reference>
<protein>
    <submittedName>
        <fullName evidence="2">Uncharacterized protein</fullName>
    </submittedName>
</protein>
<dbReference type="Proteomes" id="UP000075885">
    <property type="component" value="Unassembled WGS sequence"/>
</dbReference>
<dbReference type="AlphaFoldDB" id="A0A182PKI7"/>
<reference evidence="2" key="2">
    <citation type="submission" date="2020-05" db="UniProtKB">
        <authorList>
            <consortium name="EnsemblMetazoa"/>
        </authorList>
    </citation>
    <scope>IDENTIFICATION</scope>
    <source>
        <strain evidence="2">Epiroticus2</strain>
    </source>
</reference>
<feature type="chain" id="PRO_5008131463" evidence="1">
    <location>
        <begin position="24"/>
        <end position="262"/>
    </location>
</feature>
<evidence type="ECO:0000313" key="2">
    <source>
        <dbReference type="EnsemblMetazoa" id="AEPI007454-PA"/>
    </source>
</evidence>
<evidence type="ECO:0000313" key="3">
    <source>
        <dbReference type="Proteomes" id="UP000075885"/>
    </source>
</evidence>
<sequence length="262" mass="29025">MTSVRYVLVIFLASAVIFTATGARKDSTVLSDICSNTFTEGQYETRDEYQRRVREPNKHISARLVRYLTFGGILQAISEETEIPRNELVAGGASQFQDQSSGLGRTVHAAHVIRVGTIDRRLGGKDAALQKALVNYIGHTQNVLRAANVWHGVGGEIDRFQSNNLGLLGSIDFTGAFEPDNRKVVEQLVGYFREIIAAYVKDGSEYDAKDKNILDEDKVILCCVSPLMLFEEGRAGYDLVKSGEFVSHYGRTSKKNCSTFQC</sequence>